<evidence type="ECO:0000256" key="5">
    <source>
        <dbReference type="ARBA" id="ARBA00023136"/>
    </source>
</evidence>
<feature type="compositionally biased region" description="Low complexity" evidence="8">
    <location>
        <begin position="501"/>
        <end position="511"/>
    </location>
</feature>
<evidence type="ECO:0000256" key="2">
    <source>
        <dbReference type="ARBA" id="ARBA00007168"/>
    </source>
</evidence>
<dbReference type="GO" id="GO:0005886">
    <property type="term" value="C:plasma membrane"/>
    <property type="evidence" value="ECO:0007669"/>
    <property type="project" value="UniProtKB-SubCell"/>
</dbReference>
<evidence type="ECO:0000256" key="4">
    <source>
        <dbReference type="ARBA" id="ARBA00022989"/>
    </source>
</evidence>
<keyword evidence="10" id="KW-1185">Reference proteome</keyword>
<comment type="function">
    <text evidence="7">Choline transporter.</text>
</comment>
<organism evidence="9 10">
    <name type="scientific">Emiliania huxleyi (strain CCMP1516)</name>
    <dbReference type="NCBI Taxonomy" id="280463"/>
    <lineage>
        <taxon>Eukaryota</taxon>
        <taxon>Haptista</taxon>
        <taxon>Haptophyta</taxon>
        <taxon>Prymnesiophyceae</taxon>
        <taxon>Isochrysidales</taxon>
        <taxon>Noelaerhabdaceae</taxon>
        <taxon>Emiliania</taxon>
    </lineage>
</organism>
<dbReference type="eggNOG" id="KOG1362">
    <property type="taxonomic scope" value="Eukaryota"/>
</dbReference>
<dbReference type="PaxDb" id="2903-EOD07687"/>
<evidence type="ECO:0000256" key="8">
    <source>
        <dbReference type="SAM" id="MobiDB-lite"/>
    </source>
</evidence>
<dbReference type="GO" id="GO:0022857">
    <property type="term" value="F:transmembrane transporter activity"/>
    <property type="evidence" value="ECO:0007669"/>
    <property type="project" value="UniProtKB-UniRule"/>
</dbReference>
<evidence type="ECO:0000256" key="6">
    <source>
        <dbReference type="ARBA" id="ARBA00023180"/>
    </source>
</evidence>
<dbReference type="PANTHER" id="PTHR12385">
    <property type="entry name" value="CHOLINE TRANSPORTER-LIKE (SLC FAMILY 44)"/>
    <property type="match status" value="1"/>
</dbReference>
<feature type="compositionally biased region" description="Basic and acidic residues" evidence="8">
    <location>
        <begin position="452"/>
        <end position="473"/>
    </location>
</feature>
<keyword evidence="4 7" id="KW-1133">Transmembrane helix</keyword>
<evidence type="ECO:0000313" key="10">
    <source>
        <dbReference type="Proteomes" id="UP000013827"/>
    </source>
</evidence>
<comment type="caution">
    <text evidence="7">Lacks conserved residue(s) required for the propagation of feature annotation.</text>
</comment>
<evidence type="ECO:0000256" key="1">
    <source>
        <dbReference type="ARBA" id="ARBA00004141"/>
    </source>
</evidence>
<feature type="transmembrane region" description="Helical" evidence="7">
    <location>
        <begin position="174"/>
        <end position="203"/>
    </location>
</feature>
<name>A0A0D3I8V2_EMIH1</name>
<comment type="subcellular location">
    <subcellularLocation>
        <location evidence="7">Cell membrane</location>
        <topology evidence="7">Multi-pass membrane protein</topology>
    </subcellularLocation>
    <subcellularLocation>
        <location evidence="1">Membrane</location>
        <topology evidence="1">Multi-pass membrane protein</topology>
    </subcellularLocation>
</comment>
<feature type="transmembrane region" description="Helical" evidence="7">
    <location>
        <begin position="111"/>
        <end position="129"/>
    </location>
</feature>
<dbReference type="AlphaFoldDB" id="A0A0D3I8V2"/>
<keyword evidence="6" id="KW-0325">Glycoprotein</keyword>
<feature type="region of interest" description="Disordered" evidence="8">
    <location>
        <begin position="452"/>
        <end position="518"/>
    </location>
</feature>
<comment type="similarity">
    <text evidence="2 7">Belongs to the CTL (choline transporter-like) family.</text>
</comment>
<dbReference type="KEGG" id="ehx:EMIHUDRAFT_218208"/>
<keyword evidence="3 7" id="KW-0812">Transmembrane</keyword>
<reference evidence="10" key="1">
    <citation type="journal article" date="2013" name="Nature">
        <title>Pan genome of the phytoplankton Emiliania underpins its global distribution.</title>
        <authorList>
            <person name="Read B.A."/>
            <person name="Kegel J."/>
            <person name="Klute M.J."/>
            <person name="Kuo A."/>
            <person name="Lefebvre S.C."/>
            <person name="Maumus F."/>
            <person name="Mayer C."/>
            <person name="Miller J."/>
            <person name="Monier A."/>
            <person name="Salamov A."/>
            <person name="Young J."/>
            <person name="Aguilar M."/>
            <person name="Claverie J.M."/>
            <person name="Frickenhaus S."/>
            <person name="Gonzalez K."/>
            <person name="Herman E.K."/>
            <person name="Lin Y.C."/>
            <person name="Napier J."/>
            <person name="Ogata H."/>
            <person name="Sarno A.F."/>
            <person name="Shmutz J."/>
            <person name="Schroeder D."/>
            <person name="de Vargas C."/>
            <person name="Verret F."/>
            <person name="von Dassow P."/>
            <person name="Valentin K."/>
            <person name="Van de Peer Y."/>
            <person name="Wheeler G."/>
            <person name="Dacks J.B."/>
            <person name="Delwiche C.F."/>
            <person name="Dyhrman S.T."/>
            <person name="Glockner G."/>
            <person name="John U."/>
            <person name="Richards T."/>
            <person name="Worden A.Z."/>
            <person name="Zhang X."/>
            <person name="Grigoriev I.V."/>
            <person name="Allen A.E."/>
            <person name="Bidle K."/>
            <person name="Borodovsky M."/>
            <person name="Bowler C."/>
            <person name="Brownlee C."/>
            <person name="Cock J.M."/>
            <person name="Elias M."/>
            <person name="Gladyshev V.N."/>
            <person name="Groth M."/>
            <person name="Guda C."/>
            <person name="Hadaegh A."/>
            <person name="Iglesias-Rodriguez M.D."/>
            <person name="Jenkins J."/>
            <person name="Jones B.M."/>
            <person name="Lawson T."/>
            <person name="Leese F."/>
            <person name="Lindquist E."/>
            <person name="Lobanov A."/>
            <person name="Lomsadze A."/>
            <person name="Malik S.B."/>
            <person name="Marsh M.E."/>
            <person name="Mackinder L."/>
            <person name="Mock T."/>
            <person name="Mueller-Roeber B."/>
            <person name="Pagarete A."/>
            <person name="Parker M."/>
            <person name="Probert I."/>
            <person name="Quesneville H."/>
            <person name="Raines C."/>
            <person name="Rensing S.A."/>
            <person name="Riano-Pachon D.M."/>
            <person name="Richier S."/>
            <person name="Rokitta S."/>
            <person name="Shiraiwa Y."/>
            <person name="Soanes D.M."/>
            <person name="van der Giezen M."/>
            <person name="Wahlund T.M."/>
            <person name="Williams B."/>
            <person name="Wilson W."/>
            <person name="Wolfe G."/>
            <person name="Wurch L.L."/>
        </authorList>
    </citation>
    <scope>NUCLEOTIDE SEQUENCE</scope>
</reference>
<evidence type="ECO:0000256" key="3">
    <source>
        <dbReference type="ARBA" id="ARBA00022692"/>
    </source>
</evidence>
<evidence type="ECO:0000313" key="9">
    <source>
        <dbReference type="EnsemblProtists" id="EOD07687"/>
    </source>
</evidence>
<protein>
    <recommendedName>
        <fullName evidence="7">Choline transporter-like protein</fullName>
    </recommendedName>
</protein>
<feature type="transmembrane region" description="Helical" evidence="7">
    <location>
        <begin position="60"/>
        <end position="80"/>
    </location>
</feature>
<dbReference type="GeneID" id="17253811"/>
<proteinExistence type="inferred from homology"/>
<dbReference type="RefSeq" id="XP_005760116.1">
    <property type="nucleotide sequence ID" value="XM_005760059.1"/>
</dbReference>
<accession>A0A0D3I8V2</accession>
<dbReference type="Proteomes" id="UP000013827">
    <property type="component" value="Unassembled WGS sequence"/>
</dbReference>
<sequence>MSTAVFAYKGGLFTSISHPWLESAAERTSTTLARSGITLQSTFMQRTLEVDESVQETCRVLAFVSGVLMLVVILFISLSFKHIKRTTAMVSEATSVLRNSPGLTSPDPRTTITLAVLAGCGTVLAYIWTDPTHSYEATLSWAEEAARRLNGTAGIHFQVDSAMLSWLPVYESGYVAFCGLWTYFFCETISTTVISGCAVYYYFIDSDTAGHRDERYEDNQTNLVTLTQLRQVCSCNLGTMAFGSLILALALRSMLELVDRVAQKDYDEVNCVLSYTLKCCKCCLLCFEKSIKFLTSYAYTFVVLENRGFCSACFMSYNLLSEYAAQVAINQVVCIGLYWIQITVTPVVCFVCSYNIMTDTNNDGEIDASSNYGPLVVSGAIATIAFLLARAFAAVYEQTVTALTVCVLHDIDEYDPPFISRRLYEAFELEPDWEEFRAKGLGRQRRQYRGEGLGKADLEHENRGPGDQDRTPDRWWAGVARKKESEAVGGDADGESRSEYESAGSARSEAGGARDGVR</sequence>
<dbReference type="PANTHER" id="PTHR12385:SF14">
    <property type="entry name" value="CHOLINE TRANSPORTER-LIKE 2"/>
    <property type="match status" value="1"/>
</dbReference>
<reference evidence="9" key="2">
    <citation type="submission" date="2024-10" db="UniProtKB">
        <authorList>
            <consortium name="EnsemblProtists"/>
        </authorList>
    </citation>
    <scope>IDENTIFICATION</scope>
</reference>
<keyword evidence="5 7" id="KW-0472">Membrane</keyword>
<feature type="transmembrane region" description="Helical" evidence="7">
    <location>
        <begin position="376"/>
        <end position="396"/>
    </location>
</feature>
<dbReference type="Pfam" id="PF04515">
    <property type="entry name" value="Choline_transpo"/>
    <property type="match status" value="1"/>
</dbReference>
<evidence type="ECO:0000256" key="7">
    <source>
        <dbReference type="RuleBase" id="RU368066"/>
    </source>
</evidence>
<dbReference type="HOGENOM" id="CLU_526232_0_0_1"/>
<dbReference type="EnsemblProtists" id="EOD07687">
    <property type="protein sequence ID" value="EOD07687"/>
    <property type="gene ID" value="EMIHUDRAFT_218208"/>
</dbReference>
<feature type="transmembrane region" description="Helical" evidence="7">
    <location>
        <begin position="332"/>
        <end position="356"/>
    </location>
</feature>
<dbReference type="InterPro" id="IPR007603">
    <property type="entry name" value="Choline_transptr-like"/>
</dbReference>